<feature type="region of interest" description="Disordered" evidence="1">
    <location>
        <begin position="116"/>
        <end position="141"/>
    </location>
</feature>
<feature type="compositionally biased region" description="Polar residues" evidence="1">
    <location>
        <begin position="81"/>
        <end position="90"/>
    </location>
</feature>
<proteinExistence type="predicted"/>
<dbReference type="KEGG" id="bpg:Bathy18g01280"/>
<evidence type="ECO:0000313" key="3">
    <source>
        <dbReference type="EMBL" id="CCO20706.1"/>
    </source>
</evidence>
<name>K8ERN8_9CHLO</name>
<keyword evidence="4" id="KW-1185">Reference proteome</keyword>
<organism evidence="3 4">
    <name type="scientific">Bathycoccus prasinos</name>
    <dbReference type="NCBI Taxonomy" id="41875"/>
    <lineage>
        <taxon>Eukaryota</taxon>
        <taxon>Viridiplantae</taxon>
        <taxon>Chlorophyta</taxon>
        <taxon>Mamiellophyceae</taxon>
        <taxon>Mamiellales</taxon>
        <taxon>Bathycoccaceae</taxon>
        <taxon>Bathycoccus</taxon>
    </lineage>
</organism>
<keyword evidence="2" id="KW-0812">Transmembrane</keyword>
<gene>
    <name evidence="3" type="ordered locus">Bathy18g01280</name>
</gene>
<protein>
    <submittedName>
        <fullName evidence="3">Uncharacterized protein</fullName>
    </submittedName>
</protein>
<dbReference type="AlphaFoldDB" id="K8ERN8"/>
<feature type="region of interest" description="Disordered" evidence="1">
    <location>
        <begin position="59"/>
        <end position="92"/>
    </location>
</feature>
<evidence type="ECO:0000256" key="1">
    <source>
        <dbReference type="SAM" id="MobiDB-lite"/>
    </source>
</evidence>
<dbReference type="Proteomes" id="UP000198341">
    <property type="component" value="Chromosome 18"/>
</dbReference>
<feature type="compositionally biased region" description="Polar residues" evidence="1">
    <location>
        <begin position="118"/>
        <end position="127"/>
    </location>
</feature>
<keyword evidence="2" id="KW-0472">Membrane</keyword>
<accession>K8ERN8</accession>
<evidence type="ECO:0000256" key="2">
    <source>
        <dbReference type="SAM" id="Phobius"/>
    </source>
</evidence>
<dbReference type="RefSeq" id="XP_007508215.1">
    <property type="nucleotide sequence ID" value="XM_007508153.1"/>
</dbReference>
<evidence type="ECO:0000313" key="4">
    <source>
        <dbReference type="Proteomes" id="UP000198341"/>
    </source>
</evidence>
<dbReference type="EMBL" id="FO082261">
    <property type="protein sequence ID" value="CCO20706.1"/>
    <property type="molecule type" value="Genomic_DNA"/>
</dbReference>
<feature type="compositionally biased region" description="Basic and acidic residues" evidence="1">
    <location>
        <begin position="59"/>
        <end position="72"/>
    </location>
</feature>
<feature type="transmembrane region" description="Helical" evidence="2">
    <location>
        <begin position="31"/>
        <end position="49"/>
    </location>
</feature>
<dbReference type="GeneID" id="19010867"/>
<keyword evidence="2" id="KW-1133">Transmembrane helix</keyword>
<reference evidence="3 4" key="1">
    <citation type="submission" date="2011-10" db="EMBL/GenBank/DDBJ databases">
        <authorList>
            <person name="Genoscope - CEA"/>
        </authorList>
    </citation>
    <scope>NUCLEOTIDE SEQUENCE [LARGE SCALE GENOMIC DNA]</scope>
    <source>
        <strain evidence="3 4">RCC 1105</strain>
    </source>
</reference>
<feature type="compositionally biased region" description="Basic and acidic residues" evidence="1">
    <location>
        <begin position="1"/>
        <end position="11"/>
    </location>
</feature>
<sequence>MSSRKDFENGQKRSVSKGRQRTAGWGVLKKSTALFVVVCVVLFKVSFFLKKFHTFSTTRRDHDAKKKEKDDNNVPPRRALSTESSGNSNNRARDLGINAFRLNTFNLDETFPRRFISPKTSNETSSVGEAEKEKEGEGEEESQEFLAKLIDAFMKQNSALYDAKMKALGGVRSSLDDDDDDAFVSSSFPLQRLRRVDACEPRCEGEFRRTGGFGLLPQFFANVADPNWDSLENRLNATRENAREFFAHFAEFYVQDEDEEDEAMKTALKIFNGLVTAKDDRLLYNGMNSNNNNVILRVLAGEERDVIRKAMLMGKEMS</sequence>
<feature type="region of interest" description="Disordered" evidence="1">
    <location>
        <begin position="1"/>
        <end position="20"/>
    </location>
</feature>